<dbReference type="AlphaFoldDB" id="A0A974CDF2"/>
<organism evidence="1 2">
    <name type="scientific">Xenopus laevis</name>
    <name type="common">African clawed frog</name>
    <dbReference type="NCBI Taxonomy" id="8355"/>
    <lineage>
        <taxon>Eukaryota</taxon>
        <taxon>Metazoa</taxon>
        <taxon>Chordata</taxon>
        <taxon>Craniata</taxon>
        <taxon>Vertebrata</taxon>
        <taxon>Euteleostomi</taxon>
        <taxon>Amphibia</taxon>
        <taxon>Batrachia</taxon>
        <taxon>Anura</taxon>
        <taxon>Pipoidea</taxon>
        <taxon>Pipidae</taxon>
        <taxon>Xenopodinae</taxon>
        <taxon>Xenopus</taxon>
        <taxon>Xenopus</taxon>
    </lineage>
</organism>
<evidence type="ECO:0000313" key="2">
    <source>
        <dbReference type="Proteomes" id="UP000694892"/>
    </source>
</evidence>
<reference evidence="2" key="1">
    <citation type="journal article" date="2016" name="Nature">
        <title>Genome evolution in the allotetraploid frog Xenopus laevis.</title>
        <authorList>
            <person name="Session A.M."/>
            <person name="Uno Y."/>
            <person name="Kwon T."/>
            <person name="Chapman J.A."/>
            <person name="Toyoda A."/>
            <person name="Takahashi S."/>
            <person name="Fukui A."/>
            <person name="Hikosaka A."/>
            <person name="Suzuki A."/>
            <person name="Kondo M."/>
            <person name="van Heeringen S.J."/>
            <person name="Quigley I."/>
            <person name="Heinz S."/>
            <person name="Ogino H."/>
            <person name="Ochi H."/>
            <person name="Hellsten U."/>
            <person name="Lyons J.B."/>
            <person name="Simakov O."/>
            <person name="Putnam N."/>
            <person name="Stites J."/>
            <person name="Kuroki Y."/>
            <person name="Tanaka T."/>
            <person name="Michiue T."/>
            <person name="Watanabe M."/>
            <person name="Bogdanovic O."/>
            <person name="Lister R."/>
            <person name="Georgiou G."/>
            <person name="Paranjpe S.S."/>
            <person name="van Kruijsbergen I."/>
            <person name="Shu S."/>
            <person name="Carlson J."/>
            <person name="Kinoshita T."/>
            <person name="Ohta Y."/>
            <person name="Mawaribuchi S."/>
            <person name="Jenkins J."/>
            <person name="Grimwood J."/>
            <person name="Schmutz J."/>
            <person name="Mitros T."/>
            <person name="Mozaffari S.V."/>
            <person name="Suzuki Y."/>
            <person name="Haramoto Y."/>
            <person name="Yamamoto T.S."/>
            <person name="Takagi C."/>
            <person name="Heald R."/>
            <person name="Miller K."/>
            <person name="Haudenschild C."/>
            <person name="Kitzman J."/>
            <person name="Nakayama T."/>
            <person name="Izutsu Y."/>
            <person name="Robert J."/>
            <person name="Fortriede J."/>
            <person name="Burns K."/>
            <person name="Lotay V."/>
            <person name="Karimi K."/>
            <person name="Yasuoka Y."/>
            <person name="Dichmann D.S."/>
            <person name="Flajnik M.F."/>
            <person name="Houston D.W."/>
            <person name="Shendure J."/>
            <person name="DuPasquier L."/>
            <person name="Vize P.D."/>
            <person name="Zorn A.M."/>
            <person name="Ito M."/>
            <person name="Marcotte E.M."/>
            <person name="Wallingford J.B."/>
            <person name="Ito Y."/>
            <person name="Asashima M."/>
            <person name="Ueno N."/>
            <person name="Matsuda Y."/>
            <person name="Veenstra G.J."/>
            <person name="Fujiyama A."/>
            <person name="Harland R.M."/>
            <person name="Taira M."/>
            <person name="Rokhsar D.S."/>
        </authorList>
    </citation>
    <scope>NUCLEOTIDE SEQUENCE [LARGE SCALE GENOMIC DNA]</scope>
    <source>
        <strain evidence="2">J</strain>
    </source>
</reference>
<protein>
    <submittedName>
        <fullName evidence="1">Uncharacterized protein</fullName>
    </submittedName>
</protein>
<evidence type="ECO:0000313" key="1">
    <source>
        <dbReference type="EMBL" id="OCT70530.1"/>
    </source>
</evidence>
<name>A0A974CDF2_XENLA</name>
<dbReference type="EMBL" id="CM004479">
    <property type="protein sequence ID" value="OCT70530.1"/>
    <property type="molecule type" value="Genomic_DNA"/>
</dbReference>
<dbReference type="Proteomes" id="UP000694892">
    <property type="component" value="Chromosome 7S"/>
</dbReference>
<sequence length="84" mass="10069">MVTPTQCFHFYLAMCWGLKCSFHGLHIILYINYLFLRFFKHCHPLSCIGILHSSFWYEKTKCLQSDVKYIVLCYMVMRYRASTA</sequence>
<accession>A0A974CDF2</accession>
<proteinExistence type="predicted"/>
<gene>
    <name evidence="1" type="ORF">XELAEV_18037452mg</name>
</gene>